<comment type="similarity">
    <text evidence="1">Belongs to the ZC2HC1 family.</text>
</comment>
<dbReference type="Gene3D" id="3.30.160.60">
    <property type="entry name" value="Classic Zinc Finger"/>
    <property type="match status" value="1"/>
</dbReference>
<organism evidence="10 11">
    <name type="scientific">Merluccius polli</name>
    <name type="common">Benguela hake</name>
    <name type="synonym">Merluccius cadenati</name>
    <dbReference type="NCBI Taxonomy" id="89951"/>
    <lineage>
        <taxon>Eukaryota</taxon>
        <taxon>Metazoa</taxon>
        <taxon>Chordata</taxon>
        <taxon>Craniata</taxon>
        <taxon>Vertebrata</taxon>
        <taxon>Euteleostomi</taxon>
        <taxon>Actinopterygii</taxon>
        <taxon>Neopterygii</taxon>
        <taxon>Teleostei</taxon>
        <taxon>Neoteleostei</taxon>
        <taxon>Acanthomorphata</taxon>
        <taxon>Zeiogadaria</taxon>
        <taxon>Gadariae</taxon>
        <taxon>Gadiformes</taxon>
        <taxon>Gadoidei</taxon>
        <taxon>Merlucciidae</taxon>
        <taxon>Merluccius</taxon>
    </lineage>
</organism>
<dbReference type="InterPro" id="IPR049899">
    <property type="entry name" value="Znf_C2HC_C3H"/>
</dbReference>
<feature type="region of interest" description="Disordered" evidence="8">
    <location>
        <begin position="209"/>
        <end position="322"/>
    </location>
</feature>
<keyword evidence="11" id="KW-1185">Reference proteome</keyword>
<keyword evidence="2" id="KW-0479">Metal-binding</keyword>
<evidence type="ECO:0000256" key="8">
    <source>
        <dbReference type="SAM" id="MobiDB-lite"/>
    </source>
</evidence>
<evidence type="ECO:0000313" key="11">
    <source>
        <dbReference type="Proteomes" id="UP001174136"/>
    </source>
</evidence>
<keyword evidence="4 7" id="KW-0863">Zinc-finger</keyword>
<dbReference type="InterPro" id="IPR026319">
    <property type="entry name" value="ZC2HC1A/B-like"/>
</dbReference>
<feature type="compositionally biased region" description="Low complexity" evidence="8">
    <location>
        <begin position="229"/>
        <end position="265"/>
    </location>
</feature>
<evidence type="ECO:0000256" key="2">
    <source>
        <dbReference type="ARBA" id="ARBA00022723"/>
    </source>
</evidence>
<evidence type="ECO:0000259" key="9">
    <source>
        <dbReference type="PROSITE" id="PS52027"/>
    </source>
</evidence>
<keyword evidence="3" id="KW-0677">Repeat</keyword>
<dbReference type="GO" id="GO:0008270">
    <property type="term" value="F:zinc ion binding"/>
    <property type="evidence" value="ECO:0007669"/>
    <property type="project" value="UniProtKB-KW"/>
</dbReference>
<dbReference type="AlphaFoldDB" id="A0AA47M161"/>
<protein>
    <recommendedName>
        <fullName evidence="6">Zinc finger C2HC domain-containing protein 1A</fullName>
    </recommendedName>
</protein>
<evidence type="ECO:0000256" key="3">
    <source>
        <dbReference type="ARBA" id="ARBA00022737"/>
    </source>
</evidence>
<gene>
    <name evidence="10" type="primary">zc2hc1a</name>
    <name evidence="10" type="ORF">N1851_033545</name>
</gene>
<reference evidence="10" key="1">
    <citation type="journal article" date="2023" name="Front. Mar. Sci.">
        <title>A new Merluccius polli reference genome to investigate the effects of global change in West African waters.</title>
        <authorList>
            <person name="Mateo J.L."/>
            <person name="Blanco-Fernandez C."/>
            <person name="Garcia-Vazquez E."/>
            <person name="Machado-Schiaffino G."/>
        </authorList>
    </citation>
    <scope>NUCLEOTIDE SEQUENCE</scope>
    <source>
        <strain evidence="10">C29</strain>
        <tissue evidence="10">Fin</tissue>
    </source>
</reference>
<name>A0AA47M161_MERPO</name>
<dbReference type="PANTHER" id="PTHR13555:SF25">
    <property type="entry name" value="ZINC FINGER C2HC DOMAIN-CONTAINING PROTEIN 1A"/>
    <property type="match status" value="1"/>
</dbReference>
<evidence type="ECO:0000256" key="5">
    <source>
        <dbReference type="ARBA" id="ARBA00022833"/>
    </source>
</evidence>
<evidence type="ECO:0000256" key="1">
    <source>
        <dbReference type="ARBA" id="ARBA00010843"/>
    </source>
</evidence>
<dbReference type="PANTHER" id="PTHR13555">
    <property type="entry name" value="C2H2 ZINC FINGER CGI-62-RELATED"/>
    <property type="match status" value="1"/>
</dbReference>
<comment type="caution">
    <text evidence="10">The sequence shown here is derived from an EMBL/GenBank/DDBJ whole genome shotgun (WGS) entry which is preliminary data.</text>
</comment>
<evidence type="ECO:0000256" key="4">
    <source>
        <dbReference type="ARBA" id="ARBA00022771"/>
    </source>
</evidence>
<proteinExistence type="inferred from homology"/>
<dbReference type="Proteomes" id="UP001174136">
    <property type="component" value="Unassembled WGS sequence"/>
</dbReference>
<dbReference type="EMBL" id="JAOPHQ010006389">
    <property type="protein sequence ID" value="KAK0131694.1"/>
    <property type="molecule type" value="Genomic_DNA"/>
</dbReference>
<evidence type="ECO:0000313" key="10">
    <source>
        <dbReference type="EMBL" id="KAK0131694.1"/>
    </source>
</evidence>
<feature type="domain" description="C2HC/C3H-type" evidence="9">
    <location>
        <begin position="58"/>
        <end position="87"/>
    </location>
</feature>
<keyword evidence="5" id="KW-0862">Zinc</keyword>
<evidence type="ECO:0000256" key="6">
    <source>
        <dbReference type="ARBA" id="ARBA00041098"/>
    </source>
</evidence>
<dbReference type="PROSITE" id="PS52027">
    <property type="entry name" value="ZF_C2HC_C3H"/>
    <property type="match status" value="2"/>
</dbReference>
<dbReference type="Pfam" id="PF13913">
    <property type="entry name" value="zf-C2HC_2"/>
    <property type="match status" value="2"/>
</dbReference>
<evidence type="ECO:0000256" key="7">
    <source>
        <dbReference type="PROSITE-ProRule" id="PRU01371"/>
    </source>
</evidence>
<sequence length="356" mass="39165">MAFLRPERRETMKFSYIASASTGAERYWIWIRRRGRLAICEFWRSPERPYGEAPPAEELTPCKICGRSFFPKVLKKHTPICQKAAAKKRKTFDSSRQRAEGTDIPTLKPIKAKVRIHLSRATKEPPKKQSNWRREHEDFIATIRAAKGITQVIKDGGPLPPPPPPSYNPDYIQCPYCQRRFGENAAERHVKFCREKAARMPKGKVVAEVKKIPPRMQSKPSAPIKKANVVVSPAPSVQSSSSRLPQRSGSGQISGIPSSKPSSGIARSVPSSLTSPPSGVGLKTRPVGYGYGSAKSVPSSGLNRRKVDGNNSRNDVGGGNEVDGGATGKFCHECGTKYPVEAAKFCCECGVRRMCM</sequence>
<accession>A0AA47M161</accession>
<feature type="domain" description="C2HC/C3H-type" evidence="9">
    <location>
        <begin position="170"/>
        <end position="199"/>
    </location>
</feature>